<dbReference type="PANTHER" id="PTHR23333:SF4">
    <property type="entry name" value="UBX DOMAIN-CONTAINING PROTEIN 11"/>
    <property type="match status" value="1"/>
</dbReference>
<keyword evidence="16" id="KW-1185">Reference proteome</keyword>
<evidence type="ECO:0000256" key="4">
    <source>
        <dbReference type="ARBA" id="ARBA00023212"/>
    </source>
</evidence>
<name>S9UJ74_9TRYP</name>
<dbReference type="InterPro" id="IPR029071">
    <property type="entry name" value="Ubiquitin-like_domsf"/>
</dbReference>
<feature type="region of interest" description="Disordered" evidence="11">
    <location>
        <begin position="486"/>
        <end position="512"/>
    </location>
</feature>
<feature type="compositionally biased region" description="Basic residues" evidence="11">
    <location>
        <begin position="1"/>
        <end position="11"/>
    </location>
</feature>
<evidence type="ECO:0000313" key="14">
    <source>
        <dbReference type="EMBL" id="EPY23317.1"/>
    </source>
</evidence>
<evidence type="ECO:0000256" key="11">
    <source>
        <dbReference type="SAM" id="MobiDB-lite"/>
    </source>
</evidence>
<comment type="subunit">
    <text evidence="6">Interacts with GNA12, GNA13, RND1, RND2 and RND3.</text>
</comment>
<dbReference type="SMART" id="SM00166">
    <property type="entry name" value="UBX"/>
    <property type="match status" value="1"/>
</dbReference>
<dbReference type="GO" id="GO:0043161">
    <property type="term" value="P:proteasome-mediated ubiquitin-dependent protein catabolic process"/>
    <property type="evidence" value="ECO:0007669"/>
    <property type="project" value="TreeGrafter"/>
</dbReference>
<dbReference type="PANTHER" id="PTHR23333">
    <property type="entry name" value="UBX DOMAIN CONTAINING PROTEIN"/>
    <property type="match status" value="1"/>
</dbReference>
<evidence type="ECO:0000256" key="6">
    <source>
        <dbReference type="ARBA" id="ARBA00062345"/>
    </source>
</evidence>
<organism evidence="15 16">
    <name type="scientific">Strigomonas culicis</name>
    <dbReference type="NCBI Taxonomy" id="28005"/>
    <lineage>
        <taxon>Eukaryota</taxon>
        <taxon>Discoba</taxon>
        <taxon>Euglenozoa</taxon>
        <taxon>Kinetoplastea</taxon>
        <taxon>Metakinetoplastina</taxon>
        <taxon>Trypanosomatida</taxon>
        <taxon>Trypanosomatidae</taxon>
        <taxon>Strigomonadinae</taxon>
        <taxon>Strigomonas</taxon>
    </lineage>
</organism>
<gene>
    <name evidence="15" type="ORF">STCU_04786</name>
    <name evidence="14" type="ORF">STCU_07765</name>
</gene>
<feature type="compositionally biased region" description="Polar residues" evidence="11">
    <location>
        <begin position="87"/>
        <end position="97"/>
    </location>
</feature>
<feature type="domain" description="SEP" evidence="13">
    <location>
        <begin position="314"/>
        <end position="378"/>
    </location>
</feature>
<dbReference type="Gene3D" id="3.30.420.210">
    <property type="entry name" value="SEP domain"/>
    <property type="match status" value="1"/>
</dbReference>
<protein>
    <recommendedName>
        <fullName evidence="7">UBX domain-containing protein 11</fullName>
    </recommendedName>
    <alternativeName>
        <fullName evidence="9">Socius</fullName>
    </alternativeName>
    <alternativeName>
        <fullName evidence="8">UBX domain-containing protein 5</fullName>
    </alternativeName>
</protein>
<dbReference type="SUPFAM" id="SSF102848">
    <property type="entry name" value="NSFL1 (p97 ATPase) cofactor p47, SEP domain"/>
    <property type="match status" value="1"/>
</dbReference>
<dbReference type="Gene3D" id="3.10.20.90">
    <property type="entry name" value="Phosphatidylinositol 3-kinase Catalytic Subunit, Chain A, domain 1"/>
    <property type="match status" value="1"/>
</dbReference>
<evidence type="ECO:0000256" key="3">
    <source>
        <dbReference type="ARBA" id="ARBA00023054"/>
    </source>
</evidence>
<evidence type="ECO:0000256" key="2">
    <source>
        <dbReference type="ARBA" id="ARBA00022490"/>
    </source>
</evidence>
<feature type="coiled-coil region" evidence="10">
    <location>
        <begin position="125"/>
        <end position="187"/>
    </location>
</feature>
<evidence type="ECO:0000313" key="15">
    <source>
        <dbReference type="EMBL" id="EPY28978.1"/>
    </source>
</evidence>
<dbReference type="Pfam" id="PF08059">
    <property type="entry name" value="SEP"/>
    <property type="match status" value="1"/>
</dbReference>
<dbReference type="Proteomes" id="UP000015354">
    <property type="component" value="Unassembled WGS sequence"/>
</dbReference>
<feature type="compositionally biased region" description="Basic and acidic residues" evidence="11">
    <location>
        <begin position="382"/>
        <end position="402"/>
    </location>
</feature>
<feature type="region of interest" description="Disordered" evidence="11">
    <location>
        <begin position="87"/>
        <end position="112"/>
    </location>
</feature>
<accession>S9UJ74</accession>
<keyword evidence="2" id="KW-0963">Cytoplasm</keyword>
<comment type="function">
    <text evidence="5">May be involved in the reorganization of actin cytoskeleton mediated by RND1, RND2 and RND3. Promotes RHOA activation mediated by GNA12 and GNA13.</text>
</comment>
<sequence length="598" mass="67009">MKNNHKPRSPIKYRPTNGNKRDVKNLLKPDVLDDDTRRLLMEQVLRAPPPDLGNGHPSPTKGAGLQKHMKQQRNAATDINGEVVYSPSAQKKQNVISSPADVEEDEGSFPSQLRSRVNNSNDDFITAMASRLNELEKRHKNYQLELQEMNSKYQSLQERFKAEHEKRDEAENVVVTLYEEKRELEEELSDIVAFLADYGLQWKGNQGRKKNEAAGEFDLYAGDFSPVTPRDADKAKEDSDGEGSHHSGPINFTNTAQKGTKLFGQKKEVPRERRRSIEEGVDVDLLIKNARILSDYVGYKGVVMEGKMGGIRDRDVVKVIVYKNGIVVNNGLFRPFGWPLCDAFLRDLEEGYYPYEFKDKYPSGYPIEIINKSSEMCSAGLKPEEKKKSEGRRLGGGDDANVHKSAASNIVSAGDKAQGYKPLSKDEFLSKVPKQHVTPSGNLVNVREGVAGFLGRETEGQKMQNGGFLGTVKHVSAAEAQYRAEQRGAQEQPTATPAVPVHEEQKESNTVEPKDTKLGDLVSILFRMPTGQKITLRMSPQNTIEELRKEFIAAAPEFAKEKFELCQSFPVQVFNDHQKTLQSVGLTRSCTLMVRIVQ</sequence>
<feature type="region of interest" description="Disordered" evidence="11">
    <location>
        <begin position="380"/>
        <end position="402"/>
    </location>
</feature>
<reference evidence="15" key="2">
    <citation type="submission" date="2013-03" db="EMBL/GenBank/DDBJ databases">
        <authorList>
            <person name="Motta M.C.M."/>
            <person name="Martins A.C.A."/>
            <person name="Preta C.M.C.C."/>
            <person name="Silva R."/>
            <person name="de Souza S.S."/>
            <person name="Klein C.C."/>
            <person name="de Almeida L.G.P."/>
            <person name="Cunha O.L."/>
            <person name="Colabardini A.C."/>
            <person name="Lima B.A."/>
            <person name="Machado C.R."/>
            <person name="Soares C.M.A."/>
            <person name="de Menezes C.B.A."/>
            <person name="Bartolomeu D.C."/>
            <person name="Grisard E.C."/>
            <person name="Fantinatti-Garboggini F."/>
            <person name="Rodrigues-Luiz G.F."/>
            <person name="Wagner G."/>
            <person name="Goldman G.H."/>
            <person name="Fietto J.L.R."/>
            <person name="Ciapina L.P."/>
            <person name="Brocchi M."/>
            <person name="Elias M.C."/>
            <person name="Goldman M.H.S."/>
            <person name="Sagot M.-F."/>
            <person name="Pereira M."/>
            <person name="Stoco P.H."/>
            <person name="Teixeira S.M.R."/>
            <person name="de Mendonca-Neto R.P."/>
            <person name="Maciel T.E.F."/>
            <person name="Mendes T.A.O."/>
            <person name="Urmenyi T.P."/>
            <person name="Teixeira M.M.G."/>
            <person name="de Camargo E.F.P."/>
            <person name="de Sousa W."/>
            <person name="Schenkman S."/>
            <person name="de Vasconcelos A.T.R."/>
        </authorList>
    </citation>
    <scope>NUCLEOTIDE SEQUENCE</scope>
</reference>
<evidence type="ECO:0000259" key="13">
    <source>
        <dbReference type="PROSITE" id="PS51399"/>
    </source>
</evidence>
<dbReference type="SUPFAM" id="SSF54236">
    <property type="entry name" value="Ubiquitin-like"/>
    <property type="match status" value="1"/>
</dbReference>
<keyword evidence="3 10" id="KW-0175">Coiled coil</keyword>
<comment type="subcellular location">
    <subcellularLocation>
        <location evidence="1">Cytoplasm</location>
        <location evidence="1">Cytoskeleton</location>
    </subcellularLocation>
</comment>
<dbReference type="EMBL" id="ATMH01004786">
    <property type="protein sequence ID" value="EPY28978.1"/>
    <property type="molecule type" value="Genomic_DNA"/>
</dbReference>
<dbReference type="AlphaFoldDB" id="S9UJ74"/>
<keyword evidence="4" id="KW-0206">Cytoskeleton</keyword>
<dbReference type="SUPFAM" id="SSF90257">
    <property type="entry name" value="Myosin rod fragments"/>
    <property type="match status" value="1"/>
</dbReference>
<dbReference type="GO" id="GO:0005856">
    <property type="term" value="C:cytoskeleton"/>
    <property type="evidence" value="ECO:0007669"/>
    <property type="project" value="UniProtKB-SubCell"/>
</dbReference>
<evidence type="ECO:0000256" key="10">
    <source>
        <dbReference type="SAM" id="Coils"/>
    </source>
</evidence>
<feature type="compositionally biased region" description="Basic and acidic residues" evidence="11">
    <location>
        <begin position="501"/>
        <end position="512"/>
    </location>
</feature>
<dbReference type="PROSITE" id="PS50033">
    <property type="entry name" value="UBX"/>
    <property type="match status" value="1"/>
</dbReference>
<evidence type="ECO:0000256" key="1">
    <source>
        <dbReference type="ARBA" id="ARBA00004245"/>
    </source>
</evidence>
<dbReference type="InterPro" id="IPR012989">
    <property type="entry name" value="SEP_domain"/>
</dbReference>
<feature type="domain" description="UBX" evidence="12">
    <location>
        <begin position="517"/>
        <end position="594"/>
    </location>
</feature>
<evidence type="ECO:0000256" key="7">
    <source>
        <dbReference type="ARBA" id="ARBA00073759"/>
    </source>
</evidence>
<dbReference type="EMBL" id="ATMH01007765">
    <property type="protein sequence ID" value="EPY23317.1"/>
    <property type="molecule type" value="Genomic_DNA"/>
</dbReference>
<dbReference type="Pfam" id="PF00789">
    <property type="entry name" value="UBX"/>
    <property type="match status" value="1"/>
</dbReference>
<evidence type="ECO:0000256" key="9">
    <source>
        <dbReference type="ARBA" id="ARBA00081109"/>
    </source>
</evidence>
<proteinExistence type="predicted"/>
<comment type="caution">
    <text evidence="15">The sequence shown here is derived from an EMBL/GenBank/DDBJ whole genome shotgun (WGS) entry which is preliminary data.</text>
</comment>
<dbReference type="CDD" id="cd01767">
    <property type="entry name" value="UBX"/>
    <property type="match status" value="1"/>
</dbReference>
<feature type="region of interest" description="Disordered" evidence="11">
    <location>
        <begin position="1"/>
        <end position="27"/>
    </location>
</feature>
<feature type="region of interest" description="Disordered" evidence="11">
    <location>
        <begin position="45"/>
        <end position="73"/>
    </location>
</feature>
<dbReference type="GO" id="GO:0043130">
    <property type="term" value="F:ubiquitin binding"/>
    <property type="evidence" value="ECO:0007669"/>
    <property type="project" value="TreeGrafter"/>
</dbReference>
<evidence type="ECO:0000256" key="8">
    <source>
        <dbReference type="ARBA" id="ARBA00075811"/>
    </source>
</evidence>
<dbReference type="FunFam" id="3.30.420.210:FF:000003">
    <property type="entry name" value="UBX domain protein 11"/>
    <property type="match status" value="1"/>
</dbReference>
<dbReference type="InterPro" id="IPR036241">
    <property type="entry name" value="NSFL1C_SEP_dom_sf"/>
</dbReference>
<evidence type="ECO:0000256" key="5">
    <source>
        <dbReference type="ARBA" id="ARBA00059434"/>
    </source>
</evidence>
<dbReference type="OrthoDB" id="25887at2759"/>
<evidence type="ECO:0000313" key="16">
    <source>
        <dbReference type="Proteomes" id="UP000015354"/>
    </source>
</evidence>
<dbReference type="InterPro" id="IPR001012">
    <property type="entry name" value="UBX_dom"/>
</dbReference>
<reference evidence="15 16" key="1">
    <citation type="journal article" date="2013" name="PLoS ONE">
        <title>Predicting the Proteins of Angomonas deanei, Strigomonas culicis and Their Respective Endosymbionts Reveals New Aspects of the Trypanosomatidae Family.</title>
        <authorList>
            <person name="Motta M.C."/>
            <person name="Martins A.C."/>
            <person name="de Souza S.S."/>
            <person name="Catta-Preta C.M."/>
            <person name="Silva R."/>
            <person name="Klein C.C."/>
            <person name="de Almeida L.G."/>
            <person name="de Lima Cunha O."/>
            <person name="Ciapina L.P."/>
            <person name="Brocchi M."/>
            <person name="Colabardini A.C."/>
            <person name="de Araujo Lima B."/>
            <person name="Machado C.R."/>
            <person name="de Almeida Soares C.M."/>
            <person name="Probst C.M."/>
            <person name="de Menezes C.B."/>
            <person name="Thompson C.E."/>
            <person name="Bartholomeu D.C."/>
            <person name="Gradia D.F."/>
            <person name="Pavoni D.P."/>
            <person name="Grisard E.C."/>
            <person name="Fantinatti-Garboggini F."/>
            <person name="Marchini F.K."/>
            <person name="Rodrigues-Luiz G.F."/>
            <person name="Wagner G."/>
            <person name="Goldman G.H."/>
            <person name="Fietto J.L."/>
            <person name="Elias M.C."/>
            <person name="Goldman M.H."/>
            <person name="Sagot M.F."/>
            <person name="Pereira M."/>
            <person name="Stoco P.H."/>
            <person name="de Mendonca-Neto R.P."/>
            <person name="Teixeira S.M."/>
            <person name="Maciel T.E."/>
            <person name="de Oliveira Mendes T.A."/>
            <person name="Urmenyi T.P."/>
            <person name="de Souza W."/>
            <person name="Schenkman S."/>
            <person name="de Vasconcelos A.T."/>
        </authorList>
    </citation>
    <scope>NUCLEOTIDE SEQUENCE [LARGE SCALE GENOMIC DNA]</scope>
</reference>
<feature type="compositionally biased region" description="Basic and acidic residues" evidence="11">
    <location>
        <begin position="230"/>
        <end position="245"/>
    </location>
</feature>
<dbReference type="PROSITE" id="PS51399">
    <property type="entry name" value="SEP"/>
    <property type="match status" value="1"/>
</dbReference>
<evidence type="ECO:0000259" key="12">
    <source>
        <dbReference type="PROSITE" id="PS50033"/>
    </source>
</evidence>
<feature type="region of interest" description="Disordered" evidence="11">
    <location>
        <begin position="221"/>
        <end position="255"/>
    </location>
</feature>